<evidence type="ECO:0000313" key="1">
    <source>
        <dbReference type="EMBL" id="OBX50058.1"/>
    </source>
</evidence>
<gene>
    <name evidence="1" type="ORF">A9Z60_10005</name>
</gene>
<dbReference type="EMBL" id="LZDN01000021">
    <property type="protein sequence ID" value="OBX50058.1"/>
    <property type="molecule type" value="Genomic_DNA"/>
</dbReference>
<dbReference type="AlphaFoldDB" id="A0A1B8PIR9"/>
<dbReference type="RefSeq" id="WP_066893502.1">
    <property type="nucleotide sequence ID" value="NZ_LZDN01000021.1"/>
</dbReference>
<name>A0A1B8PIR9_MORNO</name>
<sequence length="178" mass="21169">MMIYFDFNNEKILDSLKATLTRDNLGDLYIDLQKTPPKNIKTYFSISYFDHILSEEEYINEKFVCYSNITKSSSDSLIAEMNKVMNNFLRLYDFLFDLNDDFVYIDNNSSIIKTKNKDLYVRNVINGLKERPLCTLVFSNLKLMVEIGYDLTHHFYFVENTHFEKIKEMVLLNKLFII</sequence>
<organism evidence="1 2">
    <name type="scientific">Moraxella nonliquefaciens</name>
    <dbReference type="NCBI Taxonomy" id="478"/>
    <lineage>
        <taxon>Bacteria</taxon>
        <taxon>Pseudomonadati</taxon>
        <taxon>Pseudomonadota</taxon>
        <taxon>Gammaproteobacteria</taxon>
        <taxon>Moraxellales</taxon>
        <taxon>Moraxellaceae</taxon>
        <taxon>Moraxella</taxon>
    </lineage>
</organism>
<dbReference type="Proteomes" id="UP000092671">
    <property type="component" value="Unassembled WGS sequence"/>
</dbReference>
<accession>A0A1B8PIR9</accession>
<comment type="caution">
    <text evidence="1">The sequence shown here is derived from an EMBL/GenBank/DDBJ whole genome shotgun (WGS) entry which is preliminary data.</text>
</comment>
<dbReference type="OrthoDB" id="8612735at2"/>
<reference evidence="1 2" key="1">
    <citation type="submission" date="2016-06" db="EMBL/GenBank/DDBJ databases">
        <title>Draft genome of Moraxella nonliquefaciens CCUG 60284.</title>
        <authorList>
            <person name="Salva-Serra F."/>
            <person name="Engstrom-Jakobsson H."/>
            <person name="Thorell K."/>
            <person name="Gonzales-Siles L."/>
            <person name="Karlsson R."/>
            <person name="Boulund F."/>
            <person name="Engstrand L."/>
            <person name="Kristiansson E."/>
            <person name="Moore E."/>
        </authorList>
    </citation>
    <scope>NUCLEOTIDE SEQUENCE [LARGE SCALE GENOMIC DNA]</scope>
    <source>
        <strain evidence="1 2">CCUG 60284</strain>
    </source>
</reference>
<protein>
    <submittedName>
        <fullName evidence="1">Uncharacterized protein</fullName>
    </submittedName>
</protein>
<evidence type="ECO:0000313" key="2">
    <source>
        <dbReference type="Proteomes" id="UP000092671"/>
    </source>
</evidence>
<proteinExistence type="predicted"/>